<dbReference type="GO" id="GO:0003677">
    <property type="term" value="F:DNA binding"/>
    <property type="evidence" value="ECO:0007669"/>
    <property type="project" value="InterPro"/>
</dbReference>
<dbReference type="Pfam" id="PF01381">
    <property type="entry name" value="HTH_3"/>
    <property type="match status" value="1"/>
</dbReference>
<name>A0A975Y3A3_9NOST</name>
<dbReference type="InterPro" id="IPR052345">
    <property type="entry name" value="Rad_response_metalloprotease"/>
</dbReference>
<dbReference type="AlphaFoldDB" id="A0A975Y3A3"/>
<dbReference type="InterPro" id="IPR010982">
    <property type="entry name" value="Lambda_DNA-bd_dom_sf"/>
</dbReference>
<comment type="similarity">
    <text evidence="1">Belongs to the short-chain fatty acyl-CoA assimilation regulator (ScfR) family.</text>
</comment>
<dbReference type="InterPro" id="IPR010359">
    <property type="entry name" value="IrrE_HExxH"/>
</dbReference>
<dbReference type="SMART" id="SM00530">
    <property type="entry name" value="HTH_XRE"/>
    <property type="match status" value="1"/>
</dbReference>
<accession>A0A975Y3A3</accession>
<dbReference type="PANTHER" id="PTHR43236">
    <property type="entry name" value="ANTITOXIN HIGA1"/>
    <property type="match status" value="1"/>
</dbReference>
<evidence type="ECO:0000256" key="1">
    <source>
        <dbReference type="ARBA" id="ARBA00007227"/>
    </source>
</evidence>
<evidence type="ECO:0000259" key="2">
    <source>
        <dbReference type="PROSITE" id="PS50943"/>
    </source>
</evidence>
<sequence length="367" mass="41807">MKEIIAANLLRYRKSLGLSQEQLAEQASVTRQSINNYENAKTLPDSKILSALARALGITLDDLLRSQGEGLPNFRFRAHVSFDKNAQFAAQVLRMLQTYNALEQAVGLPTYTPESTPCHQVEGNEKRIQTIAALFRHRLGLGDAPIANLFQSVEEIGLKVLRSSVPIKGFFGLSACSDIEGAFVLVNTHNITIERQLFTLAHEIGHLIFHRVEYQDTLIEEGTKEEEKAREKVADYFASHLLVPQAEFERMYTLTQDIVKLKRHFRVSYLVILNRLAEMKIIDFAKEKAKICAIYKKRHNGASLQNSMELPPALAVEEYPENERYEYLIWQCLKMGKISEMKAAELLNLTVEKLRVRRQENEVYAVA</sequence>
<dbReference type="CDD" id="cd00093">
    <property type="entry name" value="HTH_XRE"/>
    <property type="match status" value="1"/>
</dbReference>
<dbReference type="RefSeq" id="WP_190601099.1">
    <property type="nucleotide sequence ID" value="NZ_CP021056.1"/>
</dbReference>
<protein>
    <recommendedName>
        <fullName evidence="2">HTH cro/C1-type domain-containing protein</fullName>
    </recommendedName>
</protein>
<proteinExistence type="inferred from homology"/>
<dbReference type="Gene3D" id="1.10.260.40">
    <property type="entry name" value="lambda repressor-like DNA-binding domains"/>
    <property type="match status" value="1"/>
</dbReference>
<dbReference type="EMBL" id="CP021056">
    <property type="protein sequence ID" value="QXE21929.1"/>
    <property type="molecule type" value="Genomic_DNA"/>
</dbReference>
<dbReference type="PROSITE" id="PS50943">
    <property type="entry name" value="HTH_CROC1"/>
    <property type="match status" value="1"/>
</dbReference>
<gene>
    <name evidence="3" type="ORF">B6N60_00607</name>
</gene>
<dbReference type="Gene3D" id="1.10.10.2910">
    <property type="match status" value="1"/>
</dbReference>
<evidence type="ECO:0000313" key="3">
    <source>
        <dbReference type="EMBL" id="QXE21929.1"/>
    </source>
</evidence>
<organism evidence="3 4">
    <name type="scientific">Richelia sinica FACHB-800</name>
    <dbReference type="NCBI Taxonomy" id="1357546"/>
    <lineage>
        <taxon>Bacteria</taxon>
        <taxon>Bacillati</taxon>
        <taxon>Cyanobacteriota</taxon>
        <taxon>Cyanophyceae</taxon>
        <taxon>Nostocales</taxon>
        <taxon>Nostocaceae</taxon>
        <taxon>Richelia</taxon>
    </lineage>
</organism>
<dbReference type="InterPro" id="IPR001387">
    <property type="entry name" value="Cro/C1-type_HTH"/>
</dbReference>
<dbReference type="Proteomes" id="UP000683511">
    <property type="component" value="Chromosome"/>
</dbReference>
<feature type="domain" description="HTH cro/C1-type" evidence="2">
    <location>
        <begin position="9"/>
        <end position="63"/>
    </location>
</feature>
<dbReference type="SUPFAM" id="SSF47413">
    <property type="entry name" value="lambda repressor-like DNA-binding domains"/>
    <property type="match status" value="1"/>
</dbReference>
<keyword evidence="4" id="KW-1185">Reference proteome</keyword>
<dbReference type="KEGG" id="rsin:B6N60_00607"/>
<reference evidence="3" key="1">
    <citation type="submission" date="2017-04" db="EMBL/GenBank/DDBJ databases">
        <title>Genome deletions in a multicellular cyanobacterial endosymbiont for morphological adaptation in marine diatoms.</title>
        <authorList>
            <person name="Wang Y."/>
            <person name="Gao H."/>
            <person name="Li R."/>
            <person name="Xu X."/>
        </authorList>
    </citation>
    <scope>NUCLEOTIDE SEQUENCE</scope>
    <source>
        <strain evidence="3">FACHB 800</strain>
    </source>
</reference>
<dbReference type="Pfam" id="PF06114">
    <property type="entry name" value="Peptidase_M78"/>
    <property type="match status" value="1"/>
</dbReference>
<evidence type="ECO:0000313" key="4">
    <source>
        <dbReference type="Proteomes" id="UP000683511"/>
    </source>
</evidence>
<dbReference type="PANTHER" id="PTHR43236:SF1">
    <property type="entry name" value="BLL7220 PROTEIN"/>
    <property type="match status" value="1"/>
</dbReference>